<dbReference type="SUPFAM" id="SSF52794">
    <property type="entry name" value="PTS system IIB component-like"/>
    <property type="match status" value="1"/>
</dbReference>
<keyword evidence="4" id="KW-1185">Reference proteome</keyword>
<proteinExistence type="predicted"/>
<name>A0ABS5PR15_9FIRM</name>
<keyword evidence="1" id="KW-0808">Transferase</keyword>
<dbReference type="InterPro" id="IPR036095">
    <property type="entry name" value="PTS_EIIB-like_sf"/>
</dbReference>
<dbReference type="InterPro" id="IPR003501">
    <property type="entry name" value="PTS_EIIB_2/3"/>
</dbReference>
<accession>A0ABS5PR15</accession>
<dbReference type="EMBL" id="JAHBCL010000022">
    <property type="protein sequence ID" value="MBS7527603.1"/>
    <property type="molecule type" value="Genomic_DNA"/>
</dbReference>
<evidence type="ECO:0000313" key="3">
    <source>
        <dbReference type="EMBL" id="MBS7527603.1"/>
    </source>
</evidence>
<organism evidence="3 4">
    <name type="scientific">Fusibacter paucivorans</name>
    <dbReference type="NCBI Taxonomy" id="76009"/>
    <lineage>
        <taxon>Bacteria</taxon>
        <taxon>Bacillati</taxon>
        <taxon>Bacillota</taxon>
        <taxon>Clostridia</taxon>
        <taxon>Eubacteriales</taxon>
        <taxon>Eubacteriales Family XII. Incertae Sedis</taxon>
        <taxon>Fusibacter</taxon>
    </lineage>
</organism>
<sequence>MKKIMVCCGSSMVTSTLTIKKLTEAMKKADIPVEFIQCKFSEVPGKIKVNRPDVIVPTGALDPKVADGIPVIRGTSFVTGINEKATVEEIIEVLR</sequence>
<evidence type="ECO:0000313" key="4">
    <source>
        <dbReference type="Proteomes" id="UP000746471"/>
    </source>
</evidence>
<dbReference type="RefSeq" id="WP_213237465.1">
    <property type="nucleotide sequence ID" value="NZ_JAHBCL010000022.1"/>
</dbReference>
<gene>
    <name evidence="3" type="ORF">KHM83_13035</name>
</gene>
<evidence type="ECO:0000259" key="2">
    <source>
        <dbReference type="Pfam" id="PF02302"/>
    </source>
</evidence>
<dbReference type="Gene3D" id="3.40.50.2300">
    <property type="match status" value="1"/>
</dbReference>
<feature type="domain" description="Phosphotransferase system EIIB component type 2/3" evidence="2">
    <location>
        <begin position="3"/>
        <end position="88"/>
    </location>
</feature>
<dbReference type="Proteomes" id="UP000746471">
    <property type="component" value="Unassembled WGS sequence"/>
</dbReference>
<protein>
    <submittedName>
        <fullName evidence="3">PTS lactose transporter subunit IIB</fullName>
    </submittedName>
</protein>
<dbReference type="Pfam" id="PF02302">
    <property type="entry name" value="PTS_IIB"/>
    <property type="match status" value="1"/>
</dbReference>
<evidence type="ECO:0000256" key="1">
    <source>
        <dbReference type="ARBA" id="ARBA00022679"/>
    </source>
</evidence>
<reference evidence="3 4" key="1">
    <citation type="submission" date="2021-05" db="EMBL/GenBank/DDBJ databases">
        <title>Fusibacter ferrireducens sp. nov., an anaerobic, sulfur- and Fe-reducing bacterium isolated from the mangrove sediment.</title>
        <authorList>
            <person name="Qiu D."/>
        </authorList>
    </citation>
    <scope>NUCLEOTIDE SEQUENCE [LARGE SCALE GENOMIC DNA]</scope>
    <source>
        <strain evidence="3 4">DSM 12116</strain>
    </source>
</reference>
<comment type="caution">
    <text evidence="3">The sequence shown here is derived from an EMBL/GenBank/DDBJ whole genome shotgun (WGS) entry which is preliminary data.</text>
</comment>